<sequence>MKINKKGKLISEVVASCQIIILCSVRFAHAQTLLGFRFIFCGKVKLEVNHLFKVNPYT</sequence>
<accession>A0A653BL00</accession>
<reference evidence="1 2" key="1">
    <citation type="submission" date="2019-01" db="EMBL/GenBank/DDBJ databases">
        <authorList>
            <person name="Sayadi A."/>
        </authorList>
    </citation>
    <scope>NUCLEOTIDE SEQUENCE [LARGE SCALE GENOMIC DNA]</scope>
</reference>
<evidence type="ECO:0000313" key="2">
    <source>
        <dbReference type="Proteomes" id="UP000410492"/>
    </source>
</evidence>
<dbReference type="Proteomes" id="UP000410492">
    <property type="component" value="Unassembled WGS sequence"/>
</dbReference>
<name>A0A653BL00_CALMS</name>
<protein>
    <submittedName>
        <fullName evidence="1">Uncharacterized protein</fullName>
    </submittedName>
</protein>
<organism evidence="1 2">
    <name type="scientific">Callosobruchus maculatus</name>
    <name type="common">Southern cowpea weevil</name>
    <name type="synonym">Pulse bruchid</name>
    <dbReference type="NCBI Taxonomy" id="64391"/>
    <lineage>
        <taxon>Eukaryota</taxon>
        <taxon>Metazoa</taxon>
        <taxon>Ecdysozoa</taxon>
        <taxon>Arthropoda</taxon>
        <taxon>Hexapoda</taxon>
        <taxon>Insecta</taxon>
        <taxon>Pterygota</taxon>
        <taxon>Neoptera</taxon>
        <taxon>Endopterygota</taxon>
        <taxon>Coleoptera</taxon>
        <taxon>Polyphaga</taxon>
        <taxon>Cucujiformia</taxon>
        <taxon>Chrysomeloidea</taxon>
        <taxon>Chrysomelidae</taxon>
        <taxon>Bruchinae</taxon>
        <taxon>Bruchini</taxon>
        <taxon>Callosobruchus</taxon>
    </lineage>
</organism>
<gene>
    <name evidence="1" type="ORF">CALMAC_LOCUS1932</name>
</gene>
<dbReference type="AlphaFoldDB" id="A0A653BL00"/>
<evidence type="ECO:0000313" key="1">
    <source>
        <dbReference type="EMBL" id="VEN36268.1"/>
    </source>
</evidence>
<keyword evidence="2" id="KW-1185">Reference proteome</keyword>
<dbReference type="EMBL" id="CAACVG010002247">
    <property type="protein sequence ID" value="VEN36268.1"/>
    <property type="molecule type" value="Genomic_DNA"/>
</dbReference>
<proteinExistence type="predicted"/>